<keyword evidence="7 11" id="KW-1133">Transmembrane helix</keyword>
<proteinExistence type="inferred from homology"/>
<evidence type="ECO:0000256" key="1">
    <source>
        <dbReference type="ARBA" id="ARBA00004377"/>
    </source>
</evidence>
<dbReference type="GO" id="GO:0005886">
    <property type="term" value="C:plasma membrane"/>
    <property type="evidence" value="ECO:0007669"/>
    <property type="project" value="UniProtKB-SubCell"/>
</dbReference>
<keyword evidence="3" id="KW-1003">Cell membrane</keyword>
<evidence type="ECO:0000256" key="5">
    <source>
        <dbReference type="ARBA" id="ARBA00022519"/>
    </source>
</evidence>
<keyword evidence="8 11" id="KW-0472">Membrane</keyword>
<evidence type="ECO:0000256" key="3">
    <source>
        <dbReference type="ARBA" id="ARBA00022475"/>
    </source>
</evidence>
<evidence type="ECO:0000256" key="10">
    <source>
        <dbReference type="ARBA" id="ARBA00030775"/>
    </source>
</evidence>
<dbReference type="EMBL" id="STGJ01000001">
    <property type="protein sequence ID" value="TIC86991.1"/>
    <property type="molecule type" value="Genomic_DNA"/>
</dbReference>
<dbReference type="AlphaFoldDB" id="A0A4T0V6C7"/>
<evidence type="ECO:0000313" key="13">
    <source>
        <dbReference type="EMBL" id="TIC86991.1"/>
    </source>
</evidence>
<name>A0A4T0V6C7_9NEIS</name>
<comment type="similarity">
    <text evidence="9">Belongs to the GSP H family.</text>
</comment>
<dbReference type="Pfam" id="PF07963">
    <property type="entry name" value="N_methyl"/>
    <property type="match status" value="1"/>
</dbReference>
<gene>
    <name evidence="13" type="ORF">E5K04_00830</name>
</gene>
<dbReference type="OrthoDB" id="5956286at2"/>
<dbReference type="InterPro" id="IPR045584">
    <property type="entry name" value="Pilin-like"/>
</dbReference>
<evidence type="ECO:0000259" key="12">
    <source>
        <dbReference type="Pfam" id="PF12019"/>
    </source>
</evidence>
<reference evidence="13 14" key="1">
    <citation type="submission" date="2019-04" db="EMBL/GenBank/DDBJ databases">
        <title>Crenobacter sp. nov.</title>
        <authorList>
            <person name="Shi S."/>
        </authorList>
    </citation>
    <scope>NUCLEOTIDE SEQUENCE [LARGE SCALE GENOMIC DNA]</scope>
    <source>
        <strain evidence="13 14">GY 70310</strain>
    </source>
</reference>
<evidence type="ECO:0000256" key="6">
    <source>
        <dbReference type="ARBA" id="ARBA00022692"/>
    </source>
</evidence>
<dbReference type="GO" id="GO:0015628">
    <property type="term" value="P:protein secretion by the type II secretion system"/>
    <property type="evidence" value="ECO:0007669"/>
    <property type="project" value="InterPro"/>
</dbReference>
<evidence type="ECO:0000256" key="11">
    <source>
        <dbReference type="SAM" id="Phobius"/>
    </source>
</evidence>
<evidence type="ECO:0000256" key="4">
    <source>
        <dbReference type="ARBA" id="ARBA00022481"/>
    </source>
</evidence>
<comment type="caution">
    <text evidence="13">The sequence shown here is derived from an EMBL/GenBank/DDBJ whole genome shotgun (WGS) entry which is preliminary data.</text>
</comment>
<sequence length="173" mass="17942">MLVYQQWTDIMLRRFAGFTLVEAMVSVVILSILAALALPSFNQMVANFRVRTAAEAMLNGLKLARSEAVRRNAQVSFTASGTGWTVAQVAPAATLQTRPAAEGGRGLTTSYAGGNTAVTFQANGRVLAGAALTEITVSSAVTGADTLRVNLGLGGLARLCNPAITAANDPRGC</sequence>
<dbReference type="Proteomes" id="UP000308891">
    <property type="component" value="Unassembled WGS sequence"/>
</dbReference>
<keyword evidence="6 11" id="KW-0812">Transmembrane</keyword>
<dbReference type="RefSeq" id="WP_136551002.1">
    <property type="nucleotide sequence ID" value="NZ_STGJ01000001.1"/>
</dbReference>
<evidence type="ECO:0000313" key="14">
    <source>
        <dbReference type="Proteomes" id="UP000308891"/>
    </source>
</evidence>
<feature type="domain" description="General secretion pathway GspH" evidence="12">
    <location>
        <begin position="53"/>
        <end position="150"/>
    </location>
</feature>
<dbReference type="InterPro" id="IPR022346">
    <property type="entry name" value="T2SS_GspH"/>
</dbReference>
<comment type="subcellular location">
    <subcellularLocation>
        <location evidence="1">Cell inner membrane</location>
        <topology evidence="1">Single-pass membrane protein</topology>
    </subcellularLocation>
</comment>
<dbReference type="NCBIfam" id="TIGR02532">
    <property type="entry name" value="IV_pilin_GFxxxE"/>
    <property type="match status" value="1"/>
</dbReference>
<dbReference type="Gene3D" id="3.30.700.10">
    <property type="entry name" value="Glycoprotein, Type 4 Pilin"/>
    <property type="match status" value="1"/>
</dbReference>
<feature type="transmembrane region" description="Helical" evidence="11">
    <location>
        <begin position="20"/>
        <end position="41"/>
    </location>
</feature>
<dbReference type="PROSITE" id="PS00409">
    <property type="entry name" value="PROKAR_NTER_METHYL"/>
    <property type="match status" value="1"/>
</dbReference>
<keyword evidence="5" id="KW-0997">Cell inner membrane</keyword>
<accession>A0A4T0V6C7</accession>
<dbReference type="SUPFAM" id="SSF54523">
    <property type="entry name" value="Pili subunits"/>
    <property type="match status" value="1"/>
</dbReference>
<evidence type="ECO:0000256" key="8">
    <source>
        <dbReference type="ARBA" id="ARBA00023136"/>
    </source>
</evidence>
<evidence type="ECO:0000256" key="9">
    <source>
        <dbReference type="ARBA" id="ARBA00025772"/>
    </source>
</evidence>
<dbReference type="InterPro" id="IPR012902">
    <property type="entry name" value="N_methyl_site"/>
</dbReference>
<evidence type="ECO:0000256" key="7">
    <source>
        <dbReference type="ARBA" id="ARBA00022989"/>
    </source>
</evidence>
<dbReference type="GO" id="GO:0015627">
    <property type="term" value="C:type II protein secretion system complex"/>
    <property type="evidence" value="ECO:0007669"/>
    <property type="project" value="InterPro"/>
</dbReference>
<dbReference type="Pfam" id="PF12019">
    <property type="entry name" value="GspH"/>
    <property type="match status" value="1"/>
</dbReference>
<organism evidence="13 14">
    <name type="scientific">Crenobacter intestini</name>
    <dbReference type="NCBI Taxonomy" id="2563443"/>
    <lineage>
        <taxon>Bacteria</taxon>
        <taxon>Pseudomonadati</taxon>
        <taxon>Pseudomonadota</taxon>
        <taxon>Betaproteobacteria</taxon>
        <taxon>Neisseriales</taxon>
        <taxon>Neisseriaceae</taxon>
        <taxon>Crenobacter</taxon>
    </lineage>
</organism>
<protein>
    <recommendedName>
        <fullName evidence="2">Type II secretion system protein H</fullName>
    </recommendedName>
    <alternativeName>
        <fullName evidence="10">General secretion pathway protein H</fullName>
    </alternativeName>
</protein>
<evidence type="ECO:0000256" key="2">
    <source>
        <dbReference type="ARBA" id="ARBA00021549"/>
    </source>
</evidence>
<keyword evidence="14" id="KW-1185">Reference proteome</keyword>
<keyword evidence="4" id="KW-0488">Methylation</keyword>